<protein>
    <submittedName>
        <fullName evidence="2">Uncharacterized protein</fullName>
    </submittedName>
</protein>
<feature type="region of interest" description="Disordered" evidence="1">
    <location>
        <begin position="125"/>
        <end position="146"/>
    </location>
</feature>
<dbReference type="AlphaFoldDB" id="A0A0F9R1T6"/>
<gene>
    <name evidence="2" type="ORF">LCGC14_0631300</name>
</gene>
<reference evidence="2" key="1">
    <citation type="journal article" date="2015" name="Nature">
        <title>Complex archaea that bridge the gap between prokaryotes and eukaryotes.</title>
        <authorList>
            <person name="Spang A."/>
            <person name="Saw J.H."/>
            <person name="Jorgensen S.L."/>
            <person name="Zaremba-Niedzwiedzka K."/>
            <person name="Martijn J."/>
            <person name="Lind A.E."/>
            <person name="van Eijk R."/>
            <person name="Schleper C."/>
            <person name="Guy L."/>
            <person name="Ettema T.J."/>
        </authorList>
    </citation>
    <scope>NUCLEOTIDE SEQUENCE</scope>
</reference>
<name>A0A0F9R1T6_9ZZZZ</name>
<accession>A0A0F9R1T6</accession>
<evidence type="ECO:0000313" key="2">
    <source>
        <dbReference type="EMBL" id="KKN50580.1"/>
    </source>
</evidence>
<comment type="caution">
    <text evidence="2">The sequence shown here is derived from an EMBL/GenBank/DDBJ whole genome shotgun (WGS) entry which is preliminary data.</text>
</comment>
<proteinExistence type="predicted"/>
<organism evidence="2">
    <name type="scientific">marine sediment metagenome</name>
    <dbReference type="NCBI Taxonomy" id="412755"/>
    <lineage>
        <taxon>unclassified sequences</taxon>
        <taxon>metagenomes</taxon>
        <taxon>ecological metagenomes</taxon>
    </lineage>
</organism>
<dbReference type="EMBL" id="LAZR01001106">
    <property type="protein sequence ID" value="KKN50580.1"/>
    <property type="molecule type" value="Genomic_DNA"/>
</dbReference>
<evidence type="ECO:0000256" key="1">
    <source>
        <dbReference type="SAM" id="MobiDB-lite"/>
    </source>
</evidence>
<sequence length="825" mass="88763">MALEIDTATDYQDMLDRVVLFTGGYPVVGTIVPGANTGNGTLEDVVGSPQSRRETWTITATSATLWDVTGSESGLQATQAVSGVPYTSDDGRISFKIAVGSVAFIATDSFVVPFTAGAAAQGRLNDGDPVADPGNTGDGTMNDHGGAGIPFAEPQAVDEFWTFTAVNATTFDVLGSVSGANAQLTVGVDYTTDAGEIEVRITAGGTPFVASDEFTFTVVQGRPWLVERNGFISATHPTGQLLDFGQFGQFGSPTYLTETEQLAWRAVMELVVDDGGSSYVGTGDGTVTGFVANPGVGGRGDIWSITALTATTFRIVGVQAGTQATDAVAGVPYTSDDGRVSFTVNVGGTPFILGDEFEFRVHGFSMRLEDNGDFTIAWDPTTNSPATDFAGPIAFTSLEAYRKGEPHARRLLSLFGANSATSTSNVPVGFNEEHIFLENGTYPIRVRGHSNEEVGLEVGLRWREPVNNAAGAMVAAQNIPLETGGSGLKNFGAVTWHVYNNVDFAHPIDEFTMEKLFNEEGFHPHGGNFLTSRGVHPVLGVRPVANFGRARDVIFKGFGTAGQDEFWMGIRAIENPGLDYWNWQLTGFSAFNPTFPLDGPNTHQPLSIEADGRRQPYILMWDQALTYWMTFTGRRLILTAKISTIFETMYQGMFLPYATPIQYPQPLAVCGTLPFENEGGELKFDNVTERHRHLADPGSELGNNTIDTGVMIREPTGLWRGYQHVSTSTGGARKTNVLRGIYPNHDAFSRGQVREGPGGDYMIEPLIPTNDGAEEALFGEFDGVFWVSGFSNAAEDTILIEGKTYLSVPNIFRTGNADLIALLLE</sequence>